<dbReference type="InterPro" id="IPR050544">
    <property type="entry name" value="Beta-defensin"/>
</dbReference>
<gene>
    <name evidence="13" type="primary">Defb115</name>
</gene>
<evidence type="ECO:0000313" key="12">
    <source>
        <dbReference type="Proteomes" id="UP000886700"/>
    </source>
</evidence>
<feature type="chain" id="PRO_5044963796" description="Beta-defensin" evidence="10">
    <location>
        <begin position="28"/>
        <end position="118"/>
    </location>
</feature>
<evidence type="ECO:0000256" key="1">
    <source>
        <dbReference type="ARBA" id="ARBA00002878"/>
    </source>
</evidence>
<evidence type="ECO:0000259" key="11">
    <source>
        <dbReference type="Pfam" id="PF13841"/>
    </source>
</evidence>
<keyword evidence="12" id="KW-1185">Reference proteome</keyword>
<evidence type="ECO:0000256" key="6">
    <source>
        <dbReference type="ARBA" id="ARBA00022729"/>
    </source>
</evidence>
<dbReference type="PANTHER" id="PTHR15001:SF9">
    <property type="entry name" value="BETA-DEFENSIN 115"/>
    <property type="match status" value="1"/>
</dbReference>
<keyword evidence="7 10" id="KW-0211">Defensin</keyword>
<evidence type="ECO:0000256" key="8">
    <source>
        <dbReference type="ARBA" id="ARBA00023022"/>
    </source>
</evidence>
<dbReference type="Proteomes" id="UP000886700">
    <property type="component" value="Unplaced"/>
</dbReference>
<name>A0ABM2XDQ5_MESAU</name>
<keyword evidence="8 10" id="KW-0044">Antibiotic</keyword>
<reference evidence="13" key="1">
    <citation type="submission" date="2025-08" db="UniProtKB">
        <authorList>
            <consortium name="RefSeq"/>
        </authorList>
    </citation>
    <scope>IDENTIFICATION</scope>
    <source>
        <tissue evidence="13">Liver</tissue>
    </source>
</reference>
<organism evidence="12 13">
    <name type="scientific">Mesocricetus auratus</name>
    <name type="common">Golden hamster</name>
    <dbReference type="NCBI Taxonomy" id="10036"/>
    <lineage>
        <taxon>Eukaryota</taxon>
        <taxon>Metazoa</taxon>
        <taxon>Chordata</taxon>
        <taxon>Craniata</taxon>
        <taxon>Vertebrata</taxon>
        <taxon>Euteleostomi</taxon>
        <taxon>Mammalia</taxon>
        <taxon>Eutheria</taxon>
        <taxon>Euarchontoglires</taxon>
        <taxon>Glires</taxon>
        <taxon>Rodentia</taxon>
        <taxon>Myomorpha</taxon>
        <taxon>Muroidea</taxon>
        <taxon>Cricetidae</taxon>
        <taxon>Cricetinae</taxon>
        <taxon>Mesocricetus</taxon>
    </lineage>
</organism>
<dbReference type="GeneID" id="101842746"/>
<evidence type="ECO:0000256" key="4">
    <source>
        <dbReference type="ARBA" id="ARBA00022525"/>
    </source>
</evidence>
<comment type="similarity">
    <text evidence="3 10">Belongs to the beta-defensin family.</text>
</comment>
<feature type="signal peptide" evidence="10">
    <location>
        <begin position="1"/>
        <end position="27"/>
    </location>
</feature>
<evidence type="ECO:0000256" key="3">
    <source>
        <dbReference type="ARBA" id="ARBA00007371"/>
    </source>
</evidence>
<keyword evidence="4 10" id="KW-0964">Secreted</keyword>
<evidence type="ECO:0000256" key="2">
    <source>
        <dbReference type="ARBA" id="ARBA00004613"/>
    </source>
</evidence>
<feature type="domain" description="Beta-defensin" evidence="11">
    <location>
        <begin position="37"/>
        <end position="66"/>
    </location>
</feature>
<dbReference type="PANTHER" id="PTHR15001">
    <property type="entry name" value="BETA-DEFENSIN 123-RELATED"/>
    <property type="match status" value="1"/>
</dbReference>
<evidence type="ECO:0000256" key="7">
    <source>
        <dbReference type="ARBA" id="ARBA00022940"/>
    </source>
</evidence>
<sequence length="118" mass="13218">MLLPRSSTLSGHIKFCFLTLAVLVVLAHTSPDGWLKTCFYGLGKCRHECKANEKKKERCGDFTICCVPILKSKLSTLHRTKKELIAYCPLAPKSLITEDCPKIVMSNDHEATTPALRR</sequence>
<keyword evidence="6 10" id="KW-0732">Signal</keyword>
<dbReference type="Pfam" id="PF13841">
    <property type="entry name" value="Defensin_beta_2"/>
    <property type="match status" value="1"/>
</dbReference>
<evidence type="ECO:0000256" key="9">
    <source>
        <dbReference type="ARBA" id="ARBA00023157"/>
    </source>
</evidence>
<keyword evidence="9" id="KW-1015">Disulfide bond</keyword>
<keyword evidence="5 10" id="KW-0929">Antimicrobial</keyword>
<comment type="subcellular location">
    <subcellularLocation>
        <location evidence="2 10">Secreted</location>
    </subcellularLocation>
</comment>
<evidence type="ECO:0000256" key="10">
    <source>
        <dbReference type="RuleBase" id="RU231113"/>
    </source>
</evidence>
<proteinExistence type="inferred from homology"/>
<dbReference type="InterPro" id="IPR025933">
    <property type="entry name" value="Beta_defensin_dom"/>
</dbReference>
<comment type="function">
    <text evidence="1 10">Has antibacterial activity.</text>
</comment>
<evidence type="ECO:0000256" key="5">
    <source>
        <dbReference type="ARBA" id="ARBA00022529"/>
    </source>
</evidence>
<protein>
    <recommendedName>
        <fullName evidence="10">Beta-defensin</fullName>
    </recommendedName>
</protein>
<evidence type="ECO:0000313" key="13">
    <source>
        <dbReference type="RefSeq" id="XP_040600933.1"/>
    </source>
</evidence>
<accession>A0ABM2XDQ5</accession>
<dbReference type="RefSeq" id="XP_040600933.1">
    <property type="nucleotide sequence ID" value="XM_040744999.1"/>
</dbReference>